<feature type="transmembrane region" description="Helical" evidence="7">
    <location>
        <begin position="49"/>
        <end position="69"/>
    </location>
</feature>
<dbReference type="GO" id="GO:0016740">
    <property type="term" value="F:transferase activity"/>
    <property type="evidence" value="ECO:0007669"/>
    <property type="project" value="UniProtKB-KW"/>
</dbReference>
<reference evidence="9" key="1">
    <citation type="journal article" date="2019" name="Int. J. Syst. Evol. Microbiol.">
        <title>The Global Catalogue of Microorganisms (GCM) 10K type strain sequencing project: providing services to taxonomists for standard genome sequencing and annotation.</title>
        <authorList>
            <consortium name="The Broad Institute Genomics Platform"/>
            <consortium name="The Broad Institute Genome Sequencing Center for Infectious Disease"/>
            <person name="Wu L."/>
            <person name="Ma J."/>
        </authorList>
    </citation>
    <scope>NUCLEOTIDE SEQUENCE [LARGE SCALE GENOMIC DNA]</scope>
    <source>
        <strain evidence="9">JCM 15503</strain>
    </source>
</reference>
<dbReference type="InterPro" id="IPR001640">
    <property type="entry name" value="Lgt"/>
</dbReference>
<evidence type="ECO:0000256" key="4">
    <source>
        <dbReference type="ARBA" id="ARBA00022692"/>
    </source>
</evidence>
<keyword evidence="3 8" id="KW-0808">Transferase</keyword>
<sequence length="265" mass="28542">MIQDPPLAAAVHALFEWLGMAAGATLWRRSVRKTQSDNGSHGLLAPGRFAVLLGLLIGAGLGNKLVFLIERPDIAMRIWQGEPLWPGQSMVGGLLGGWLGVELAKWFSGQTRSTGDAMVTPLLWGLGIGRIGCLLAGLHDDTYGLPTTVPWGLDLGDGRPRHPSAIYEMLFLAAWGGLRRMAAPRWPARAPEGLHFKLFASGYLLWRLLGDALKPVRIAYPGGLSGIQWVCLVGLAISGWALWRTCHSAIGQSDVPPSSEQVQNS</sequence>
<dbReference type="Proteomes" id="UP001500279">
    <property type="component" value="Unassembled WGS sequence"/>
</dbReference>
<evidence type="ECO:0000256" key="5">
    <source>
        <dbReference type="ARBA" id="ARBA00022989"/>
    </source>
</evidence>
<dbReference type="PANTHER" id="PTHR30589">
    <property type="entry name" value="PROLIPOPROTEIN DIACYLGLYCERYL TRANSFERASE"/>
    <property type="match status" value="1"/>
</dbReference>
<evidence type="ECO:0000256" key="6">
    <source>
        <dbReference type="ARBA" id="ARBA00023136"/>
    </source>
</evidence>
<comment type="caution">
    <text evidence="8">The sequence shown here is derived from an EMBL/GenBank/DDBJ whole genome shotgun (WGS) entry which is preliminary data.</text>
</comment>
<keyword evidence="5 7" id="KW-1133">Transmembrane helix</keyword>
<keyword evidence="2" id="KW-1003">Cell membrane</keyword>
<proteinExistence type="inferred from homology"/>
<protein>
    <submittedName>
        <fullName evidence="8">Prolipoprotein diacylglyceryl transferase</fullName>
    </submittedName>
</protein>
<organism evidence="8 9">
    <name type="scientific">Ideonella azotifigens</name>
    <dbReference type="NCBI Taxonomy" id="513160"/>
    <lineage>
        <taxon>Bacteria</taxon>
        <taxon>Pseudomonadati</taxon>
        <taxon>Pseudomonadota</taxon>
        <taxon>Betaproteobacteria</taxon>
        <taxon>Burkholderiales</taxon>
        <taxon>Sphaerotilaceae</taxon>
        <taxon>Ideonella</taxon>
    </lineage>
</organism>
<evidence type="ECO:0000256" key="1">
    <source>
        <dbReference type="ARBA" id="ARBA00007150"/>
    </source>
</evidence>
<comment type="similarity">
    <text evidence="1">Belongs to the Lgt family.</text>
</comment>
<dbReference type="Pfam" id="PF01790">
    <property type="entry name" value="LGT"/>
    <property type="match status" value="1"/>
</dbReference>
<dbReference type="RefSeq" id="WP_141287248.1">
    <property type="nucleotide sequence ID" value="NZ_BAAAEW010000004.1"/>
</dbReference>
<accession>A0ABP3UVY4</accession>
<evidence type="ECO:0000313" key="9">
    <source>
        <dbReference type="Proteomes" id="UP001500279"/>
    </source>
</evidence>
<keyword evidence="9" id="KW-1185">Reference proteome</keyword>
<name>A0ABP3UVY4_9BURK</name>
<evidence type="ECO:0000256" key="2">
    <source>
        <dbReference type="ARBA" id="ARBA00022475"/>
    </source>
</evidence>
<dbReference type="PANTHER" id="PTHR30589:SF0">
    <property type="entry name" value="PHOSPHATIDYLGLYCEROL--PROLIPOPROTEIN DIACYLGLYCERYL TRANSFERASE"/>
    <property type="match status" value="1"/>
</dbReference>
<feature type="transmembrane region" description="Helical" evidence="7">
    <location>
        <begin position="6"/>
        <end position="28"/>
    </location>
</feature>
<dbReference type="EMBL" id="BAAAEW010000004">
    <property type="protein sequence ID" value="GAA0743564.1"/>
    <property type="molecule type" value="Genomic_DNA"/>
</dbReference>
<evidence type="ECO:0000256" key="3">
    <source>
        <dbReference type="ARBA" id="ARBA00022679"/>
    </source>
</evidence>
<keyword evidence="4 7" id="KW-0812">Transmembrane</keyword>
<gene>
    <name evidence="8" type="ORF">GCM10009107_08230</name>
</gene>
<keyword evidence="6 7" id="KW-0472">Membrane</keyword>
<evidence type="ECO:0000256" key="7">
    <source>
        <dbReference type="SAM" id="Phobius"/>
    </source>
</evidence>
<evidence type="ECO:0000313" key="8">
    <source>
        <dbReference type="EMBL" id="GAA0743564.1"/>
    </source>
</evidence>